<dbReference type="SMART" id="SM00471">
    <property type="entry name" value="HDc"/>
    <property type="match status" value="1"/>
</dbReference>
<keyword evidence="2" id="KW-0479">Metal-binding</keyword>
<dbReference type="SUPFAM" id="SSF109604">
    <property type="entry name" value="HD-domain/PDEase-like"/>
    <property type="match status" value="1"/>
</dbReference>
<accession>A0A7T3V5S9</accession>
<dbReference type="CDD" id="cd00077">
    <property type="entry name" value="HDc"/>
    <property type="match status" value="1"/>
</dbReference>
<dbReference type="Gene3D" id="1.10.3210.10">
    <property type="entry name" value="Hypothetical protein af1432"/>
    <property type="match status" value="1"/>
</dbReference>
<organism evidence="8 9">
    <name type="scientific">Treponema peruense</name>
    <dbReference type="NCBI Taxonomy" id="2787628"/>
    <lineage>
        <taxon>Bacteria</taxon>
        <taxon>Pseudomonadati</taxon>
        <taxon>Spirochaetota</taxon>
        <taxon>Spirochaetia</taxon>
        <taxon>Spirochaetales</taxon>
        <taxon>Treponemataceae</taxon>
        <taxon>Treponema</taxon>
    </lineage>
</organism>
<protein>
    <recommendedName>
        <fullName evidence="1">bis(5'-nucleosyl)-tetraphosphatase (symmetrical)</fullName>
        <ecNumber evidence="1">3.6.1.41</ecNumber>
    </recommendedName>
</protein>
<keyword evidence="9" id="KW-1185">Reference proteome</keyword>
<feature type="domain" description="HD/PDEase" evidence="7">
    <location>
        <begin position="21"/>
        <end position="149"/>
    </location>
</feature>
<dbReference type="AlphaFoldDB" id="A0A7T3V5S9"/>
<dbReference type="InterPro" id="IPR005249">
    <property type="entry name" value="YqeK"/>
</dbReference>
<comment type="catalytic activity">
    <reaction evidence="6">
        <text>P(1),P(4)-bis(5'-adenosyl) tetraphosphate + H2O = 2 ADP + 2 H(+)</text>
        <dbReference type="Rhea" id="RHEA:24252"/>
        <dbReference type="ChEBI" id="CHEBI:15377"/>
        <dbReference type="ChEBI" id="CHEBI:15378"/>
        <dbReference type="ChEBI" id="CHEBI:58141"/>
        <dbReference type="ChEBI" id="CHEBI:456216"/>
        <dbReference type="EC" id="3.6.1.41"/>
    </reaction>
</comment>
<evidence type="ECO:0000313" key="8">
    <source>
        <dbReference type="EMBL" id="QQA01871.1"/>
    </source>
</evidence>
<evidence type="ECO:0000256" key="4">
    <source>
        <dbReference type="ARBA" id="ARBA00022801"/>
    </source>
</evidence>
<dbReference type="Proteomes" id="UP000595224">
    <property type="component" value="Chromosome"/>
</dbReference>
<gene>
    <name evidence="8" type="primary">yqeK</name>
    <name evidence="8" type="ORF">IWA51_04500</name>
</gene>
<evidence type="ECO:0000256" key="3">
    <source>
        <dbReference type="ARBA" id="ARBA00022741"/>
    </source>
</evidence>
<evidence type="ECO:0000256" key="1">
    <source>
        <dbReference type="ARBA" id="ARBA00012506"/>
    </source>
</evidence>
<dbReference type="RefSeq" id="WP_198443394.1">
    <property type="nucleotide sequence ID" value="NZ_CBCSHE010000002.1"/>
</dbReference>
<dbReference type="EMBL" id="CP064936">
    <property type="protein sequence ID" value="QQA01871.1"/>
    <property type="molecule type" value="Genomic_DNA"/>
</dbReference>
<reference evidence="8 9" key="1">
    <citation type="submission" date="2020-11" db="EMBL/GenBank/DDBJ databases">
        <title>Treponema Peruensis nv. sp., first commensal Treponema isolated from human feces.</title>
        <authorList>
            <person name="Belkhou C."/>
            <person name="Raes J."/>
        </authorList>
    </citation>
    <scope>NUCLEOTIDE SEQUENCE [LARGE SCALE GENOMIC DNA]</scope>
    <source>
        <strain evidence="8 9">RCC2812</strain>
    </source>
</reference>
<dbReference type="EC" id="3.6.1.41" evidence="1"/>
<evidence type="ECO:0000256" key="5">
    <source>
        <dbReference type="ARBA" id="ARBA00023004"/>
    </source>
</evidence>
<dbReference type="InterPro" id="IPR006674">
    <property type="entry name" value="HD_domain"/>
</dbReference>
<sequence length="208" mass="23100">MEENKYTELVENIRSYTKKSVKQKRFEHSVRVAVLAREMCGMYGVSPEKGYIAGLAHDMCKDMDDSSLMALASKDGQPVSDVEKEKPSLLHGRAASVMLSEDFGISDKDIIQAVARHTLGGSSLCPLAKIIYSADKIEPGRPQSTDEYRSALLEKSLNALTLSVLEENIRYLEENNKTVAPVSLRFRESLKRDMAREAQIALNMDGGN</sequence>
<evidence type="ECO:0000259" key="7">
    <source>
        <dbReference type="SMART" id="SM00471"/>
    </source>
</evidence>
<keyword evidence="5" id="KW-0408">Iron</keyword>
<evidence type="ECO:0000313" key="9">
    <source>
        <dbReference type="Proteomes" id="UP000595224"/>
    </source>
</evidence>
<evidence type="ECO:0000256" key="6">
    <source>
        <dbReference type="ARBA" id="ARBA00049417"/>
    </source>
</evidence>
<dbReference type="PANTHER" id="PTHR35795:SF1">
    <property type="entry name" value="BIS(5'-NUCLEOSYL)-TETRAPHOSPHATASE, SYMMETRICAL"/>
    <property type="match status" value="1"/>
</dbReference>
<evidence type="ECO:0000256" key="2">
    <source>
        <dbReference type="ARBA" id="ARBA00022723"/>
    </source>
</evidence>
<dbReference type="InterPro" id="IPR003607">
    <property type="entry name" value="HD/PDEase_dom"/>
</dbReference>
<dbReference type="GO" id="GO:0000166">
    <property type="term" value="F:nucleotide binding"/>
    <property type="evidence" value="ECO:0007669"/>
    <property type="project" value="UniProtKB-KW"/>
</dbReference>
<dbReference type="GO" id="GO:0008803">
    <property type="term" value="F:bis(5'-nucleosyl)-tetraphosphatase (symmetrical) activity"/>
    <property type="evidence" value="ECO:0007669"/>
    <property type="project" value="UniProtKB-EC"/>
</dbReference>
<dbReference type="NCBIfam" id="TIGR00488">
    <property type="entry name" value="bis(5'-nucleosyl)-tetraphosphatase (symmetrical) YqeK"/>
    <property type="match status" value="1"/>
</dbReference>
<proteinExistence type="predicted"/>
<name>A0A7T3V5S9_9SPIR</name>
<keyword evidence="3" id="KW-0547">Nucleotide-binding</keyword>
<dbReference type="InterPro" id="IPR051094">
    <property type="entry name" value="Diverse_Catalytic_Enzymes"/>
</dbReference>
<keyword evidence="4 8" id="KW-0378">Hydrolase</keyword>
<dbReference type="KEGG" id="tper:IWA51_04500"/>
<dbReference type="Pfam" id="PF01966">
    <property type="entry name" value="HD"/>
    <property type="match status" value="1"/>
</dbReference>
<dbReference type="GO" id="GO:0046872">
    <property type="term" value="F:metal ion binding"/>
    <property type="evidence" value="ECO:0007669"/>
    <property type="project" value="UniProtKB-KW"/>
</dbReference>
<dbReference type="PANTHER" id="PTHR35795">
    <property type="entry name" value="SLR1885 PROTEIN"/>
    <property type="match status" value="1"/>
</dbReference>